<evidence type="ECO:0000313" key="5">
    <source>
        <dbReference type="Proteomes" id="UP001367771"/>
    </source>
</evidence>
<accession>A0ABU8H5M8</accession>
<reference evidence="4 5" key="1">
    <citation type="journal article" date="2013" name="Int. J. Syst. Evol. Microbiol.">
        <title>Sphingomonas kyungheensis sp. nov., a bacterium with ginsenoside-converting activity isolated from soil of a ginseng field.</title>
        <authorList>
            <person name="Son H.M."/>
            <person name="Yang J.E."/>
            <person name="Park Y."/>
            <person name="Han C.K."/>
            <person name="Kim S.G."/>
            <person name="Kook M."/>
            <person name="Yi T.H."/>
        </authorList>
    </citation>
    <scope>NUCLEOTIDE SEQUENCE [LARGE SCALE GENOMIC DNA]</scope>
    <source>
        <strain evidence="4 5">LMG 26582</strain>
    </source>
</reference>
<dbReference type="PANTHER" id="PTHR48081:SF9">
    <property type="entry name" value="CARBOXYLESTERASE"/>
    <property type="match status" value="1"/>
</dbReference>
<dbReference type="Proteomes" id="UP001367771">
    <property type="component" value="Unassembled WGS sequence"/>
</dbReference>
<dbReference type="SUPFAM" id="SSF53474">
    <property type="entry name" value="alpha/beta-Hydrolases"/>
    <property type="match status" value="1"/>
</dbReference>
<dbReference type="InterPro" id="IPR029058">
    <property type="entry name" value="AB_hydrolase_fold"/>
</dbReference>
<protein>
    <submittedName>
        <fullName evidence="4">Alpha/beta hydrolase</fullName>
    </submittedName>
</protein>
<evidence type="ECO:0000256" key="2">
    <source>
        <dbReference type="SAM" id="SignalP"/>
    </source>
</evidence>
<dbReference type="PROSITE" id="PS51257">
    <property type="entry name" value="PROKAR_LIPOPROTEIN"/>
    <property type="match status" value="1"/>
</dbReference>
<dbReference type="Pfam" id="PF20434">
    <property type="entry name" value="BD-FAE"/>
    <property type="match status" value="1"/>
</dbReference>
<keyword evidence="2" id="KW-0732">Signal</keyword>
<keyword evidence="1 4" id="KW-0378">Hydrolase</keyword>
<dbReference type="Gene3D" id="3.40.50.1820">
    <property type="entry name" value="alpha/beta hydrolase"/>
    <property type="match status" value="1"/>
</dbReference>
<name>A0ABU8H5M8_9SPHN</name>
<evidence type="ECO:0000259" key="3">
    <source>
        <dbReference type="Pfam" id="PF20434"/>
    </source>
</evidence>
<dbReference type="EMBL" id="JBBBDM010000009">
    <property type="protein sequence ID" value="MEI5688365.1"/>
    <property type="molecule type" value="Genomic_DNA"/>
</dbReference>
<gene>
    <name evidence="4" type="ORF">V8201_14840</name>
</gene>
<organism evidence="4 5">
    <name type="scientific">Sphingomonas kyungheensis</name>
    <dbReference type="NCBI Taxonomy" id="1069987"/>
    <lineage>
        <taxon>Bacteria</taxon>
        <taxon>Pseudomonadati</taxon>
        <taxon>Pseudomonadota</taxon>
        <taxon>Alphaproteobacteria</taxon>
        <taxon>Sphingomonadales</taxon>
        <taxon>Sphingomonadaceae</taxon>
        <taxon>Sphingomonas</taxon>
    </lineage>
</organism>
<dbReference type="RefSeq" id="WP_336545760.1">
    <property type="nucleotide sequence ID" value="NZ_JBBBDM010000009.1"/>
</dbReference>
<comment type="caution">
    <text evidence="4">The sequence shown here is derived from an EMBL/GenBank/DDBJ whole genome shotgun (WGS) entry which is preliminary data.</text>
</comment>
<proteinExistence type="predicted"/>
<feature type="chain" id="PRO_5046630935" evidence="2">
    <location>
        <begin position="23"/>
        <end position="280"/>
    </location>
</feature>
<feature type="domain" description="BD-FAE-like" evidence="3">
    <location>
        <begin position="50"/>
        <end position="235"/>
    </location>
</feature>
<sequence>MIRSPFALAGAALLAACSPLGLFDTLVPKDGGTRRVAAGVAYGAAARQRLDVYAPRIRDGARRPVVVFFYGGSWNSGTRSGYAFVGKALAAQGFVVVIPDYRLVPQVRYPAFVEDGAAAVRWSVAHAAAYGGDPARIVVMGHSAGAYIAAMLAVDARWLGAERGAIKGLVGLAGPYDFAPFDVEASRAAFGDWPRPAETQPVTWAGAGDPPALLLVGDDDTVVRPRNSEALAARLRAGGVPVMLQRYAGIGHVGLLLAIARPLRGRAAVLRDAAAFIRAR</sequence>
<feature type="signal peptide" evidence="2">
    <location>
        <begin position="1"/>
        <end position="22"/>
    </location>
</feature>
<keyword evidence="5" id="KW-1185">Reference proteome</keyword>
<evidence type="ECO:0000313" key="4">
    <source>
        <dbReference type="EMBL" id="MEI5688365.1"/>
    </source>
</evidence>
<dbReference type="GO" id="GO:0016787">
    <property type="term" value="F:hydrolase activity"/>
    <property type="evidence" value="ECO:0007669"/>
    <property type="project" value="UniProtKB-KW"/>
</dbReference>
<dbReference type="InterPro" id="IPR050300">
    <property type="entry name" value="GDXG_lipolytic_enzyme"/>
</dbReference>
<evidence type="ECO:0000256" key="1">
    <source>
        <dbReference type="ARBA" id="ARBA00022801"/>
    </source>
</evidence>
<dbReference type="InterPro" id="IPR049492">
    <property type="entry name" value="BD-FAE-like_dom"/>
</dbReference>
<dbReference type="PANTHER" id="PTHR48081">
    <property type="entry name" value="AB HYDROLASE SUPERFAMILY PROTEIN C4A8.06C"/>
    <property type="match status" value="1"/>
</dbReference>